<evidence type="ECO:0000313" key="1">
    <source>
        <dbReference type="EMBL" id="NYR15205.1"/>
    </source>
</evidence>
<protein>
    <submittedName>
        <fullName evidence="1">Uncharacterized protein</fullName>
    </submittedName>
</protein>
<accession>A0A7L4P863</accession>
<sequence length="287" mass="33311">MALGECSLDRILEKIPRPNLGEMPELYRRLDDMARRIGRVLAESAIFDKVRCVVEFDKADAEAIRELIERDPEVMVPFFVMLCGLSDREFERLHGIRKVYELGRRPEPERLGAFAHVVNACLRHPLYLETVLFKFYKNWEEHQKRHVRRRVEDVVISLLRERGYDAGKIWVRCGGKLREVDCAVPPNPDNVRVAILVRTGVFKDLVKRSKEFSSEFDELSKCLAGARFVAVYLVPAHERHRLDKIREVIVKERMGKKPYDFVALTEEDLETLLKKLAGWGIPRRGGS</sequence>
<dbReference type="EMBL" id="JAAVJF010000002">
    <property type="protein sequence ID" value="NYR15205.1"/>
    <property type="molecule type" value="Genomic_DNA"/>
</dbReference>
<reference evidence="1 2" key="1">
    <citation type="journal article" date="2020" name="Nat. Commun.">
        <title>The structures of two archaeal type IV pili illuminate evolutionary relationships.</title>
        <authorList>
            <person name="Wang F."/>
            <person name="Baquero D.P."/>
            <person name="Su Z."/>
            <person name="Beltran L.C."/>
            <person name="Prangishvili D."/>
            <person name="Krupovic M."/>
            <person name="Egelman E.H."/>
        </authorList>
    </citation>
    <scope>NUCLEOTIDE SEQUENCE [LARGE SCALE GENOMIC DNA]</scope>
    <source>
        <strain evidence="1 2">2GA</strain>
    </source>
</reference>
<gene>
    <name evidence="1" type="ORF">HC235_04420</name>
</gene>
<comment type="caution">
    <text evidence="1">The sequence shown here is derived from an EMBL/GenBank/DDBJ whole genome shotgun (WGS) entry which is preliminary data.</text>
</comment>
<keyword evidence="2" id="KW-1185">Reference proteome</keyword>
<dbReference type="AlphaFoldDB" id="A0A7L4P863"/>
<proteinExistence type="predicted"/>
<name>A0A7L4P863_9CREN</name>
<organism evidence="1 2">
    <name type="scientific">Pyrobaculum arsenaticum</name>
    <dbReference type="NCBI Taxonomy" id="121277"/>
    <lineage>
        <taxon>Archaea</taxon>
        <taxon>Thermoproteota</taxon>
        <taxon>Thermoprotei</taxon>
        <taxon>Thermoproteales</taxon>
        <taxon>Thermoproteaceae</taxon>
        <taxon>Pyrobaculum</taxon>
    </lineage>
</organism>
<evidence type="ECO:0000313" key="2">
    <source>
        <dbReference type="Proteomes" id="UP000554766"/>
    </source>
</evidence>
<dbReference type="Proteomes" id="UP000554766">
    <property type="component" value="Unassembled WGS sequence"/>
</dbReference>